<dbReference type="RefSeq" id="WP_033055907.1">
    <property type="nucleotide sequence ID" value="NZ_AZQQ01000066.1"/>
</dbReference>
<evidence type="ECO:0000313" key="2">
    <source>
        <dbReference type="Proteomes" id="UP000026739"/>
    </source>
</evidence>
<dbReference type="eggNOG" id="COG5492">
    <property type="taxonomic scope" value="Bacteria"/>
</dbReference>
<name>A0A059L603_9PSED</name>
<organism evidence="1 2">
    <name type="scientific">Pseudomonas mandelii PD30</name>
    <dbReference type="NCBI Taxonomy" id="1419583"/>
    <lineage>
        <taxon>Bacteria</taxon>
        <taxon>Pseudomonadati</taxon>
        <taxon>Pseudomonadota</taxon>
        <taxon>Gammaproteobacteria</taxon>
        <taxon>Pseudomonadales</taxon>
        <taxon>Pseudomonadaceae</taxon>
        <taxon>Pseudomonas</taxon>
    </lineage>
</organism>
<dbReference type="Gene3D" id="2.60.40.1080">
    <property type="match status" value="1"/>
</dbReference>
<evidence type="ECO:0008006" key="3">
    <source>
        <dbReference type="Google" id="ProtNLM"/>
    </source>
</evidence>
<protein>
    <recommendedName>
        <fullName evidence="3">BIG2 domain-containing protein</fullName>
    </recommendedName>
</protein>
<dbReference type="SUPFAM" id="SSF49373">
    <property type="entry name" value="Invasin/intimin cell-adhesion fragments"/>
    <property type="match status" value="1"/>
</dbReference>
<dbReference type="InterPro" id="IPR008964">
    <property type="entry name" value="Invasin/intimin_cell_adhesion"/>
</dbReference>
<sequence length="1316" mass="142931">MSSFSRFLFIPRESLSLFMSPLQLWPLFIAGMTRPVVDADGGINIAVVEEHAGGVLCVIDPYLFMAIDDQIKVFWNKKLIHELKVKPEELNKRLFFFLPTNDVVPGLAECYYQLTRAGETVPDDPSAQLKLLVKLDKPAGDDKEPHKPWHSALEMVRLPQDVIDNGVTKEWAAKGVPMTIKAYPGIALRDVIQVQWGSVFLLSHELSQAEVDGTAEIVITAQPADILTAGDADKVRVHYEVHDELWNYSEKWSKDTTVLVEAGAARLDAAIFKEADNGQIHLKDLDHQPVTLQILIKSGDEFDPGDTIKIRVIGTPLPGSPPRTFTAEATVSNIPHILEKFIPFEFVSLFALGTLDASYELHKKVGGEVLSSKRAFVDVIGDPAQLPAPTINEVIGAVLPADAMMATVVIRYPSIANGDWINLIWEGTTSDATPYVHEEQHAVSDDEQKEGGVIVYVWGEHIQALNNGSLKLYYRVSNDTTHQYGVSESDFLRVEVGSLRATLPAPEVEEAKDGVIDPSQVYTQAHVLIKPVNWVRGDTLTYHWIGINPFGTTQGSVPITMTTIGQPVRFRVDARFVSANIGYNVTVRYTLLHAATRKYSYSAPLEVMVGIPLGLLPQPKVVQAPSGTLNPMDALNGVDIECSYASMDETLDSLGLKWRGTPGDGTSEDLEKPAEASGTVTFHLPAKVVGANIRREVSVSYAVQRYNLWTPSEELSLNILGFQDPDKDLPTPEVPLALAGVLDLMEFAGDARVLVKPWPFIAARQRVWLSVEGRTSTGVYIIDLLKGHSLSDPQATQGLNETLLRTELLKLVHRSDITVKCKVIFDGSADEASAIDFPSLSLNIRTRYDYLKPIITSVKNAQNIDIPEGALTYDKRLTVQGTATRGETVDVQINEVSKGKPTVNESGIWTQPVELIAGLHRVIAIAQYDADEKNSEPRTFTIGIATEPKITALNDSKGPVAHNGTTYDSEVTVTVKADPNQRAQLYDGAAAIGAPIPLDGNGNGTTRLPSLSQKVYSIKAKALYGDQLESPAHVFTAKLHLTVTLDSVRHSGGELNNGGRTTDASVSLTGKVTPSYDVQIYDNSGAKHTARGGTNGIWTTSLAIALGGHSIYVKALATGQNSTTRSFTRDAPLPPLNFNTAPVTLSGKTYIMPAYPSILPAFNPGNSVRHQASGGRPGYTYDSSVKSVAVVDGTGLVTVRGRGTTYITAKDAAGQIKGYNVAVTNVIHCLGMGNSTWGTANASAAAGGARIPSMGELNEIRAAYGARWPMGNHHYWSTDPSNYWWPWQARKTKYLVTGGEGSGRLTGDYSNVVAIR</sequence>
<evidence type="ECO:0000313" key="1">
    <source>
        <dbReference type="EMBL" id="KDD69439.1"/>
    </source>
</evidence>
<reference evidence="1 2" key="1">
    <citation type="submission" date="2013-12" db="EMBL/GenBank/DDBJ databases">
        <authorList>
            <person name="Formusa P.A."/>
            <person name="Habash M."/>
            <person name="Lee H."/>
            <person name="Trevors J.T."/>
        </authorList>
    </citation>
    <scope>NUCLEOTIDE SEQUENCE [LARGE SCALE GENOMIC DNA]</scope>
    <source>
        <strain evidence="1 2">PD30</strain>
    </source>
</reference>
<dbReference type="eggNOG" id="COG4932">
    <property type="taxonomic scope" value="Bacteria"/>
</dbReference>
<comment type="caution">
    <text evidence="1">The sequence shown here is derived from an EMBL/GenBank/DDBJ whole genome shotgun (WGS) entry which is preliminary data.</text>
</comment>
<proteinExistence type="predicted"/>
<dbReference type="Proteomes" id="UP000026739">
    <property type="component" value="Unassembled WGS sequence"/>
</dbReference>
<gene>
    <name evidence="1" type="ORF">V466_08145</name>
</gene>
<dbReference type="EMBL" id="AZQQ01000066">
    <property type="protein sequence ID" value="KDD69439.1"/>
    <property type="molecule type" value="Genomic_DNA"/>
</dbReference>
<accession>A0A059L603</accession>